<feature type="compositionally biased region" description="Basic and acidic residues" evidence="1">
    <location>
        <begin position="69"/>
        <end position="79"/>
    </location>
</feature>
<feature type="region of interest" description="Disordered" evidence="1">
    <location>
        <begin position="69"/>
        <end position="96"/>
    </location>
</feature>
<feature type="compositionally biased region" description="Low complexity" evidence="1">
    <location>
        <begin position="86"/>
        <end position="96"/>
    </location>
</feature>
<organism evidence="2 3">
    <name type="scientific">Heterodera trifolii</name>
    <dbReference type="NCBI Taxonomy" id="157864"/>
    <lineage>
        <taxon>Eukaryota</taxon>
        <taxon>Metazoa</taxon>
        <taxon>Ecdysozoa</taxon>
        <taxon>Nematoda</taxon>
        <taxon>Chromadorea</taxon>
        <taxon>Rhabditida</taxon>
        <taxon>Tylenchina</taxon>
        <taxon>Tylenchomorpha</taxon>
        <taxon>Tylenchoidea</taxon>
        <taxon>Heteroderidae</taxon>
        <taxon>Heteroderinae</taxon>
        <taxon>Heterodera</taxon>
    </lineage>
</organism>
<dbReference type="EMBL" id="JBICBT010001408">
    <property type="protein sequence ID" value="KAL3068463.1"/>
    <property type="molecule type" value="Genomic_DNA"/>
</dbReference>
<evidence type="ECO:0000256" key="1">
    <source>
        <dbReference type="SAM" id="MobiDB-lite"/>
    </source>
</evidence>
<keyword evidence="3" id="KW-1185">Reference proteome</keyword>
<sequence length="96" mass="10882">MAPINRIGPNAGGERTDHLPIHLTHKLSGNETGGGTDGGQRPKIEVDHCEFDPCDLIGKATRLNERRERFEKEASDRWENGATTYQKQQQQQRDDR</sequence>
<name>A0ABD2I5P4_9BILA</name>
<evidence type="ECO:0000313" key="2">
    <source>
        <dbReference type="EMBL" id="KAL3068463.1"/>
    </source>
</evidence>
<comment type="caution">
    <text evidence="2">The sequence shown here is derived from an EMBL/GenBank/DDBJ whole genome shotgun (WGS) entry which is preliminary data.</text>
</comment>
<dbReference type="Proteomes" id="UP001620626">
    <property type="component" value="Unassembled WGS sequence"/>
</dbReference>
<gene>
    <name evidence="2" type="ORF">niasHT_030754</name>
</gene>
<evidence type="ECO:0000313" key="3">
    <source>
        <dbReference type="Proteomes" id="UP001620626"/>
    </source>
</evidence>
<dbReference type="AlphaFoldDB" id="A0ABD2I5P4"/>
<accession>A0ABD2I5P4</accession>
<proteinExistence type="predicted"/>
<feature type="region of interest" description="Disordered" evidence="1">
    <location>
        <begin position="1"/>
        <end position="44"/>
    </location>
</feature>
<reference evidence="2 3" key="1">
    <citation type="submission" date="2024-10" db="EMBL/GenBank/DDBJ databases">
        <authorList>
            <person name="Kim D."/>
        </authorList>
    </citation>
    <scope>NUCLEOTIDE SEQUENCE [LARGE SCALE GENOMIC DNA]</scope>
    <source>
        <strain evidence="2">BH-2024</strain>
    </source>
</reference>
<protein>
    <submittedName>
        <fullName evidence="2">Uncharacterized protein</fullName>
    </submittedName>
</protein>